<comment type="subcellular location">
    <subcellularLocation>
        <location evidence="1">Membrane</location>
        <topology evidence="1">Single-pass membrane protein</topology>
    </subcellularLocation>
</comment>
<dbReference type="EMBL" id="JABWQP020000004">
    <property type="protein sequence ID" value="MBV4486401.1"/>
    <property type="molecule type" value="Genomic_DNA"/>
</dbReference>
<keyword evidence="9" id="KW-0645">Protease</keyword>
<comment type="similarity">
    <text evidence="2 6">Belongs to the band 7/mec-2 family. HflK subfamily.</text>
</comment>
<keyword evidence="9" id="KW-0378">Hydrolase</keyword>
<evidence type="ECO:0000256" key="1">
    <source>
        <dbReference type="ARBA" id="ARBA00004167"/>
    </source>
</evidence>
<comment type="subunit">
    <text evidence="6">HflC and HflK may interact to form a multimeric complex.</text>
</comment>
<evidence type="ECO:0000313" key="10">
    <source>
        <dbReference type="EMBL" id="MBV4486401.1"/>
    </source>
</evidence>
<evidence type="ECO:0000256" key="3">
    <source>
        <dbReference type="ARBA" id="ARBA00022692"/>
    </source>
</evidence>
<evidence type="ECO:0000256" key="2">
    <source>
        <dbReference type="ARBA" id="ARBA00006971"/>
    </source>
</evidence>
<reference evidence="10" key="3">
    <citation type="submission" date="2021-06" db="EMBL/GenBank/DDBJ databases">
        <title>Updating the genus Pseudomonas: Description of 43 new species and partition of the Pseudomonas putida group.</title>
        <authorList>
            <person name="Girard L."/>
            <person name="Lood C."/>
            <person name="Vandamme P."/>
            <person name="Rokni-Zadeh H."/>
            <person name="Van Noort V."/>
            <person name="Hofte M."/>
            <person name="Lavigne R."/>
            <person name="De Mot R."/>
        </authorList>
    </citation>
    <scope>NUCLEOTIDE SEQUENCE</scope>
    <source>
        <strain evidence="10">SWRI153</strain>
    </source>
</reference>
<dbReference type="GO" id="GO:0006508">
    <property type="term" value="P:proteolysis"/>
    <property type="evidence" value="ECO:0007669"/>
    <property type="project" value="UniProtKB-KW"/>
</dbReference>
<comment type="caution">
    <text evidence="9">The sequence shown here is derived from an EMBL/GenBank/DDBJ whole genome shotgun (WGS) entry which is preliminary data.</text>
</comment>
<dbReference type="Pfam" id="PF01145">
    <property type="entry name" value="Band_7"/>
    <property type="match status" value="1"/>
</dbReference>
<dbReference type="InterPro" id="IPR001107">
    <property type="entry name" value="Band_7"/>
</dbReference>
<dbReference type="Proteomes" id="UP000648816">
    <property type="component" value="Unassembled WGS sequence"/>
</dbReference>
<feature type="region of interest" description="Disordered" evidence="7">
    <location>
        <begin position="356"/>
        <end position="390"/>
    </location>
</feature>
<dbReference type="RefSeq" id="WP_186531722.1">
    <property type="nucleotide sequence ID" value="NZ_JABWQP020000004.1"/>
</dbReference>
<feature type="compositionally biased region" description="Polar residues" evidence="7">
    <location>
        <begin position="356"/>
        <end position="374"/>
    </location>
</feature>
<dbReference type="NCBIfam" id="TIGR01933">
    <property type="entry name" value="hflK"/>
    <property type="match status" value="1"/>
</dbReference>
<dbReference type="GO" id="GO:0016020">
    <property type="term" value="C:membrane"/>
    <property type="evidence" value="ECO:0007669"/>
    <property type="project" value="UniProtKB-SubCell"/>
</dbReference>
<gene>
    <name evidence="9" type="primary">hflK</name>
    <name evidence="10" type="ORF">HU727_012430</name>
    <name evidence="9" type="ORF">HU727_10890</name>
</gene>
<dbReference type="Pfam" id="PF12221">
    <property type="entry name" value="HflK_N"/>
    <property type="match status" value="1"/>
</dbReference>
<dbReference type="InterPro" id="IPR001972">
    <property type="entry name" value="Stomatin_HflK_fam"/>
</dbReference>
<keyword evidence="4 6" id="KW-1133">Transmembrane helix</keyword>
<dbReference type="AlphaFoldDB" id="A0A923JEY7"/>
<dbReference type="PRINTS" id="PR00721">
    <property type="entry name" value="STOMATIN"/>
</dbReference>
<feature type="transmembrane region" description="Helical" evidence="6">
    <location>
        <begin position="70"/>
        <end position="90"/>
    </location>
</feature>
<dbReference type="FunFam" id="3.30.479.30:FF:000012">
    <property type="entry name" value="Protein HflK"/>
    <property type="match status" value="1"/>
</dbReference>
<dbReference type="GO" id="GO:0008233">
    <property type="term" value="F:peptidase activity"/>
    <property type="evidence" value="ECO:0007669"/>
    <property type="project" value="UniProtKB-KW"/>
</dbReference>
<protein>
    <recommendedName>
        <fullName evidence="6">Protein HflK</fullName>
    </recommendedName>
</protein>
<evidence type="ECO:0000256" key="7">
    <source>
        <dbReference type="SAM" id="MobiDB-lite"/>
    </source>
</evidence>
<dbReference type="CDD" id="cd03404">
    <property type="entry name" value="SPFH_HflK"/>
    <property type="match status" value="1"/>
</dbReference>
<dbReference type="InterPro" id="IPR036013">
    <property type="entry name" value="Band_7/SPFH_dom_sf"/>
</dbReference>
<keyword evidence="5 6" id="KW-0472">Membrane</keyword>
<dbReference type="InterPro" id="IPR020980">
    <property type="entry name" value="Membrane_HflK_N"/>
</dbReference>
<feature type="domain" description="Band 7" evidence="8">
    <location>
        <begin position="85"/>
        <end position="245"/>
    </location>
</feature>
<feature type="region of interest" description="Disordered" evidence="7">
    <location>
        <begin position="1"/>
        <end position="34"/>
    </location>
</feature>
<accession>A0A923JEY7</accession>
<dbReference type="EMBL" id="JABWQP010000004">
    <property type="protein sequence ID" value="MBC3342145.1"/>
    <property type="molecule type" value="Genomic_DNA"/>
</dbReference>
<dbReference type="SMART" id="SM00244">
    <property type="entry name" value="PHB"/>
    <property type="match status" value="1"/>
</dbReference>
<evidence type="ECO:0000313" key="11">
    <source>
        <dbReference type="Proteomes" id="UP000648816"/>
    </source>
</evidence>
<name>A0A923JEY7_9PSED</name>
<evidence type="ECO:0000256" key="4">
    <source>
        <dbReference type="ARBA" id="ARBA00022989"/>
    </source>
</evidence>
<dbReference type="InterPro" id="IPR010201">
    <property type="entry name" value="HflK"/>
</dbReference>
<sequence>MAWNEPGGNSNNQDPWGGKRRNNGDRKGPPDLDEAFRKLQESLNGLFGGGKKRGDDGGGSGKRSGGFGGLLGIGLVVLAAVWLYSAVYVVDEQEQAVVLRFGKYYETVGPGLNIYFPPIDKKYMENVTRERAYTKQGQMLTEDENIVEVPLTVQYKISNLQDFVLNVDQPEISLQHATESALRHVVGSTAMDQVLTEGRELMASEIKERLQRFLDTYRTGITVTQVNVQSAAAPREVQEAFDDVIRAREDEQRSRNQAETYANGVVPEARGQAQRILEDANGYRDETVSRAKGEADRFTKLVAEYRKAPEVTRQRLYLDTMQEVFSNTSKVLVTGNKDGQSNLLYLPLDKMIQNSSGGNSPVTGSAAASTNTDVTPHVTDVPQSRTRETR</sequence>
<evidence type="ECO:0000256" key="6">
    <source>
        <dbReference type="RuleBase" id="RU364113"/>
    </source>
</evidence>
<organism evidence="9">
    <name type="scientific">Pseudomonas khorasanensis</name>
    <dbReference type="NCBI Taxonomy" id="2745508"/>
    <lineage>
        <taxon>Bacteria</taxon>
        <taxon>Pseudomonadati</taxon>
        <taxon>Pseudomonadota</taxon>
        <taxon>Gammaproteobacteria</taxon>
        <taxon>Pseudomonadales</taxon>
        <taxon>Pseudomonadaceae</taxon>
        <taxon>Pseudomonas</taxon>
    </lineage>
</organism>
<reference evidence="9" key="2">
    <citation type="submission" date="2020-07" db="EMBL/GenBank/DDBJ databases">
        <authorList>
            <person name="Lood C."/>
            <person name="Girard L."/>
        </authorList>
    </citation>
    <scope>NUCLEOTIDE SEQUENCE</scope>
    <source>
        <strain evidence="9">SWRI153</strain>
    </source>
</reference>
<comment type="function">
    <text evidence="6">HflC and HflK could encode or regulate a protease.</text>
</comment>
<feature type="compositionally biased region" description="Basic and acidic residues" evidence="7">
    <location>
        <begin position="22"/>
        <end position="34"/>
    </location>
</feature>
<keyword evidence="3 6" id="KW-0812">Transmembrane</keyword>
<dbReference type="InterPro" id="IPR050710">
    <property type="entry name" value="Band7/mec-2_domain"/>
</dbReference>
<keyword evidence="11" id="KW-1185">Reference proteome</keyword>
<dbReference type="PANTHER" id="PTHR43327">
    <property type="entry name" value="STOMATIN-LIKE PROTEIN 2, MITOCHONDRIAL"/>
    <property type="match status" value="1"/>
</dbReference>
<dbReference type="PANTHER" id="PTHR43327:SF2">
    <property type="entry name" value="MODULATOR OF FTSH PROTEASE HFLK"/>
    <property type="match status" value="1"/>
</dbReference>
<evidence type="ECO:0000259" key="8">
    <source>
        <dbReference type="SMART" id="SM00244"/>
    </source>
</evidence>
<proteinExistence type="inferred from homology"/>
<dbReference type="SUPFAM" id="SSF117892">
    <property type="entry name" value="Band 7/SPFH domain"/>
    <property type="match status" value="1"/>
</dbReference>
<evidence type="ECO:0000313" key="9">
    <source>
        <dbReference type="EMBL" id="MBC3342145.1"/>
    </source>
</evidence>
<dbReference type="Gene3D" id="3.30.479.30">
    <property type="entry name" value="Band 7 domain"/>
    <property type="match status" value="1"/>
</dbReference>
<reference evidence="9 11" key="1">
    <citation type="journal article" date="2020" name="Microorganisms">
        <title>Reliable Identification of Environmental Pseudomonas Isolates Using the rpoD Gene.</title>
        <authorList>
            <consortium name="The Broad Institute Genome Sequencing Platform"/>
            <person name="Girard L."/>
            <person name="Lood C."/>
            <person name="Rokni-Zadeh H."/>
            <person name="van Noort V."/>
            <person name="Lavigne R."/>
            <person name="De Mot R."/>
        </authorList>
    </citation>
    <scope>NUCLEOTIDE SEQUENCE</scope>
    <source>
        <strain evidence="9 11">SWRI153</strain>
    </source>
</reference>
<evidence type="ECO:0000256" key="5">
    <source>
        <dbReference type="ARBA" id="ARBA00023136"/>
    </source>
</evidence>